<sequence length="291" mass="33179">MTSKNHYLQQPAVAEFVSQLACWLDGESFGEHQFKVRDKILPANYDRDFNANTLEEAFQRFYWNGRHFDESQTLLDDYRLRLRSALRDADSHSLLAAINDVLLWGSGGKVIKLYTYNRDWATANHPQLLDKLRRSLDILQSAEPDAAPFDGELRMNAGFTKVYALAGDNIMMYDGRIGAAMGFLVRQFCESRRMLLPEALCFPWAPGASTMNRNPSTDMLHFKQLANRSRFHAEWKIQASWIACAALQSASAAWCHGPNALRHFEAALFMLGYEIPMARRKVNKQRPALGL</sequence>
<reference evidence="1" key="1">
    <citation type="submission" date="2024-06" db="EMBL/GenBank/DDBJ databases">
        <title>Genome sequence of Vogesella sp. MAHUQ-64.</title>
        <authorList>
            <person name="Huq M.A."/>
        </authorList>
    </citation>
    <scope>NUCLEOTIDE SEQUENCE</scope>
    <source>
        <strain evidence="1">MAHUQ-64</strain>
    </source>
</reference>
<protein>
    <submittedName>
        <fullName evidence="1">Uncharacterized protein</fullName>
    </submittedName>
</protein>
<organism evidence="1 2">
    <name type="scientific">Vogesella oryzagri</name>
    <dbReference type="NCBI Taxonomy" id="3160864"/>
    <lineage>
        <taxon>Bacteria</taxon>
        <taxon>Pseudomonadati</taxon>
        <taxon>Pseudomonadota</taxon>
        <taxon>Betaproteobacteria</taxon>
        <taxon>Neisseriales</taxon>
        <taxon>Chromobacteriaceae</taxon>
        <taxon>Vogesella</taxon>
    </lineage>
</organism>
<gene>
    <name evidence="1" type="ORF">ABNW52_09545</name>
</gene>
<name>A0ABV1M3Q5_9NEIS</name>
<accession>A0ABV1M3Q5</accession>
<dbReference type="RefSeq" id="WP_349586863.1">
    <property type="nucleotide sequence ID" value="NZ_JBEFLD010000004.1"/>
</dbReference>
<keyword evidence="2" id="KW-1185">Reference proteome</keyword>
<comment type="caution">
    <text evidence="1">The sequence shown here is derived from an EMBL/GenBank/DDBJ whole genome shotgun (WGS) entry which is preliminary data.</text>
</comment>
<proteinExistence type="predicted"/>
<evidence type="ECO:0000313" key="1">
    <source>
        <dbReference type="EMBL" id="MEQ6290859.1"/>
    </source>
</evidence>
<dbReference type="Proteomes" id="UP001433638">
    <property type="component" value="Unassembled WGS sequence"/>
</dbReference>
<dbReference type="EMBL" id="JBEFLD010000004">
    <property type="protein sequence ID" value="MEQ6290859.1"/>
    <property type="molecule type" value="Genomic_DNA"/>
</dbReference>
<evidence type="ECO:0000313" key="2">
    <source>
        <dbReference type="Proteomes" id="UP001433638"/>
    </source>
</evidence>